<dbReference type="GO" id="GO:0031965">
    <property type="term" value="C:nuclear membrane"/>
    <property type="evidence" value="ECO:0007669"/>
    <property type="project" value="UniProtKB-SubCell"/>
</dbReference>
<dbReference type="InterPro" id="IPR011009">
    <property type="entry name" value="Kinase-like_dom_sf"/>
</dbReference>
<dbReference type="PANTHER" id="PTHR16852">
    <property type="entry name" value="GTP CYCLOHYDROLASE 1 FEEDBACK REGULATORY PROTEIN"/>
    <property type="match status" value="1"/>
</dbReference>
<dbReference type="AlphaFoldDB" id="A0A813T6I4"/>
<comment type="subcellular location">
    <subcellularLocation>
        <location evidence="2">Cytoplasm</location>
        <location evidence="2">Cytosol</location>
    </subcellularLocation>
    <subcellularLocation>
        <location evidence="1">Nucleus membrane</location>
    </subcellularLocation>
</comment>
<evidence type="ECO:0000256" key="3">
    <source>
        <dbReference type="ARBA" id="ARBA00007605"/>
    </source>
</evidence>
<dbReference type="GO" id="GO:0009890">
    <property type="term" value="P:negative regulation of biosynthetic process"/>
    <property type="evidence" value="ECO:0007669"/>
    <property type="project" value="InterPro"/>
</dbReference>
<evidence type="ECO:0000256" key="7">
    <source>
        <dbReference type="ARBA" id="ARBA00023242"/>
    </source>
</evidence>
<comment type="similarity">
    <text evidence="3">Belongs to the GFRP family.</text>
</comment>
<evidence type="ECO:0000256" key="6">
    <source>
        <dbReference type="ARBA" id="ARBA00023136"/>
    </source>
</evidence>
<evidence type="ECO:0000259" key="9">
    <source>
        <dbReference type="SMART" id="SM00219"/>
    </source>
</evidence>
<dbReference type="GO" id="GO:0004713">
    <property type="term" value="F:protein tyrosine kinase activity"/>
    <property type="evidence" value="ECO:0007669"/>
    <property type="project" value="InterPro"/>
</dbReference>
<dbReference type="SUPFAM" id="SSF69761">
    <property type="entry name" value="GTP cyclohydrolase I feedback regulatory protein, GFRP"/>
    <property type="match status" value="1"/>
</dbReference>
<protein>
    <recommendedName>
        <fullName evidence="4">GTP cyclohydrolase 1 feedback regulatory protein</fullName>
    </recommendedName>
    <alternativeName>
        <fullName evidence="8">GTP cyclohydrolase I feedback regulatory protein</fullName>
    </alternativeName>
</protein>
<dbReference type="PANTHER" id="PTHR16852:SF2">
    <property type="entry name" value="GTP CYCLOHYDROLASE 1 FEEDBACK REGULATORY PROTEIN"/>
    <property type="match status" value="1"/>
</dbReference>
<proteinExistence type="inferred from homology"/>
<dbReference type="Pfam" id="PF07714">
    <property type="entry name" value="PK_Tyr_Ser-Thr"/>
    <property type="match status" value="1"/>
</dbReference>
<dbReference type="Gene3D" id="1.10.510.10">
    <property type="entry name" value="Transferase(Phosphotransferase) domain 1"/>
    <property type="match status" value="1"/>
</dbReference>
<name>A0A813T6I4_9BILA</name>
<comment type="caution">
    <text evidence="10">The sequence shown here is derived from an EMBL/GenBank/DDBJ whole genome shotgun (WGS) entry which is preliminary data.</text>
</comment>
<feature type="domain" description="Tyrosine-protein kinase catalytic" evidence="9">
    <location>
        <begin position="10"/>
        <end position="213"/>
    </location>
</feature>
<dbReference type="FunFam" id="3.30.1410.10:FF:000001">
    <property type="entry name" value="GTP cyclohydrolase 1 feedback regulatory protein"/>
    <property type="match status" value="1"/>
</dbReference>
<dbReference type="SUPFAM" id="SSF56112">
    <property type="entry name" value="Protein kinase-like (PK-like)"/>
    <property type="match status" value="1"/>
</dbReference>
<evidence type="ECO:0000256" key="1">
    <source>
        <dbReference type="ARBA" id="ARBA00004126"/>
    </source>
</evidence>
<dbReference type="InterPro" id="IPR020635">
    <property type="entry name" value="Tyr_kinase_cat_dom"/>
</dbReference>
<sequence>MINITVSSNDILKNQLSNQLEDSMYFNEIVLLILWTDENNSAKLNNYDFPIYEKDDMYLFQENEEGSLKKNLKAHELRVSQVIRMCYQIAAGIVYRNLAARNCLVDKHGRVKIDDFGLSRCLQNDTKKYFSRITKLLVKRLTQPQKCSGDIDGLMVDYMPYLFISTRTRLESGPTIVGDEQTDPEIMAHLGAQLFHEKCNNFSEYRTDDCARIVLDKLEQLGYHVISMTGIGQTCIWLLHKD</sequence>
<evidence type="ECO:0000256" key="8">
    <source>
        <dbReference type="ARBA" id="ARBA00032599"/>
    </source>
</evidence>
<reference evidence="10" key="1">
    <citation type="submission" date="2021-02" db="EMBL/GenBank/DDBJ databases">
        <authorList>
            <person name="Nowell W R."/>
        </authorList>
    </citation>
    <scope>NUCLEOTIDE SEQUENCE</scope>
</reference>
<dbReference type="SMART" id="SM00219">
    <property type="entry name" value="TyrKc"/>
    <property type="match status" value="1"/>
</dbReference>
<evidence type="ECO:0000256" key="4">
    <source>
        <dbReference type="ARBA" id="ARBA00020099"/>
    </source>
</evidence>
<evidence type="ECO:0000313" key="11">
    <source>
        <dbReference type="Proteomes" id="UP000663864"/>
    </source>
</evidence>
<keyword evidence="6" id="KW-0472">Membrane</keyword>
<dbReference type="Proteomes" id="UP000663864">
    <property type="component" value="Unassembled WGS sequence"/>
</dbReference>
<dbReference type="InterPro" id="IPR009112">
    <property type="entry name" value="GTP_CycHdrlase_I_reg"/>
</dbReference>
<evidence type="ECO:0000256" key="5">
    <source>
        <dbReference type="ARBA" id="ARBA00022490"/>
    </source>
</evidence>
<keyword evidence="5" id="KW-0963">Cytoplasm</keyword>
<gene>
    <name evidence="10" type="ORF">ZHD862_LOCUS2715</name>
</gene>
<dbReference type="GO" id="GO:0005829">
    <property type="term" value="C:cytosol"/>
    <property type="evidence" value="ECO:0007669"/>
    <property type="project" value="UniProtKB-SubCell"/>
</dbReference>
<evidence type="ECO:0000256" key="2">
    <source>
        <dbReference type="ARBA" id="ARBA00004514"/>
    </source>
</evidence>
<dbReference type="GO" id="GO:0044549">
    <property type="term" value="F:GTP cyclohydrolase binding"/>
    <property type="evidence" value="ECO:0007669"/>
    <property type="project" value="TreeGrafter"/>
</dbReference>
<organism evidence="10 11">
    <name type="scientific">Rotaria sordida</name>
    <dbReference type="NCBI Taxonomy" id="392033"/>
    <lineage>
        <taxon>Eukaryota</taxon>
        <taxon>Metazoa</taxon>
        <taxon>Spiralia</taxon>
        <taxon>Gnathifera</taxon>
        <taxon>Rotifera</taxon>
        <taxon>Eurotatoria</taxon>
        <taxon>Bdelloidea</taxon>
        <taxon>Philodinida</taxon>
        <taxon>Philodinidae</taxon>
        <taxon>Rotaria</taxon>
    </lineage>
</organism>
<dbReference type="InterPro" id="IPR036717">
    <property type="entry name" value="GFRP_sf"/>
</dbReference>
<dbReference type="InterPro" id="IPR001245">
    <property type="entry name" value="Ser-Thr/Tyr_kinase_cat_dom"/>
</dbReference>
<keyword evidence="7" id="KW-0539">Nucleus</keyword>
<accession>A0A813T6I4</accession>
<dbReference type="Gene3D" id="3.30.1410.10">
    <property type="entry name" value="GTP cyclohydrolase I feedback regulatory protein GFRP"/>
    <property type="match status" value="1"/>
</dbReference>
<evidence type="ECO:0000313" key="10">
    <source>
        <dbReference type="EMBL" id="CAF0807028.1"/>
    </source>
</evidence>
<dbReference type="Pfam" id="PF06399">
    <property type="entry name" value="GFRP"/>
    <property type="match status" value="1"/>
</dbReference>
<dbReference type="EMBL" id="CAJNOT010000055">
    <property type="protein sequence ID" value="CAF0807028.1"/>
    <property type="molecule type" value="Genomic_DNA"/>
</dbReference>